<dbReference type="Proteomes" id="UP001596297">
    <property type="component" value="Unassembled WGS sequence"/>
</dbReference>
<dbReference type="InterPro" id="IPR032710">
    <property type="entry name" value="NTF2-like_dom_sf"/>
</dbReference>
<feature type="signal peptide" evidence="1">
    <location>
        <begin position="1"/>
        <end position="21"/>
    </location>
</feature>
<dbReference type="PROSITE" id="PS51257">
    <property type="entry name" value="PROKAR_LIPOPROTEIN"/>
    <property type="match status" value="1"/>
</dbReference>
<name>A0ABW1YGN7_9DEIO</name>
<keyword evidence="3" id="KW-1185">Reference proteome</keyword>
<reference evidence="3" key="1">
    <citation type="journal article" date="2019" name="Int. J. Syst. Evol. Microbiol.">
        <title>The Global Catalogue of Microorganisms (GCM) 10K type strain sequencing project: providing services to taxonomists for standard genome sequencing and annotation.</title>
        <authorList>
            <consortium name="The Broad Institute Genomics Platform"/>
            <consortium name="The Broad Institute Genome Sequencing Center for Infectious Disease"/>
            <person name="Wu L."/>
            <person name="Ma J."/>
        </authorList>
    </citation>
    <scope>NUCLEOTIDE SEQUENCE [LARGE SCALE GENOMIC DNA]</scope>
    <source>
        <strain evidence="3">CGMCC 1.15772</strain>
    </source>
</reference>
<feature type="chain" id="PRO_5045693038" evidence="1">
    <location>
        <begin position="22"/>
        <end position="192"/>
    </location>
</feature>
<organism evidence="2 3">
    <name type="scientific">Deinococcus lacus</name>
    <dbReference type="NCBI Taxonomy" id="392561"/>
    <lineage>
        <taxon>Bacteria</taxon>
        <taxon>Thermotogati</taxon>
        <taxon>Deinococcota</taxon>
        <taxon>Deinococci</taxon>
        <taxon>Deinococcales</taxon>
        <taxon>Deinococcaceae</taxon>
        <taxon>Deinococcus</taxon>
    </lineage>
</organism>
<evidence type="ECO:0000313" key="2">
    <source>
        <dbReference type="EMBL" id="MFC6593178.1"/>
    </source>
</evidence>
<evidence type="ECO:0000313" key="3">
    <source>
        <dbReference type="Proteomes" id="UP001596297"/>
    </source>
</evidence>
<dbReference type="Gene3D" id="3.10.450.50">
    <property type="match status" value="1"/>
</dbReference>
<dbReference type="EMBL" id="JBHSWD010000006">
    <property type="protein sequence ID" value="MFC6593178.1"/>
    <property type="molecule type" value="Genomic_DNA"/>
</dbReference>
<evidence type="ECO:0000256" key="1">
    <source>
        <dbReference type="SAM" id="SignalP"/>
    </source>
</evidence>
<gene>
    <name evidence="2" type="ORF">ACFP81_14925</name>
</gene>
<comment type="caution">
    <text evidence="2">The sequence shown here is derived from an EMBL/GenBank/DDBJ whole genome shotgun (WGS) entry which is preliminary data.</text>
</comment>
<keyword evidence="1" id="KW-0732">Signal</keyword>
<sequence length="192" mass="20983">MSRFFAPALSLMTTALLSSCAANSLPKEAQFELAEAYRVIDQANLSGDRSSLQAVYAADFKGWMTEPLSRESVLGGGKTEGLQSFKTSVQSVVVEDGVAYASVLNEVSMAQQAEGKTGTSLVKFYRVDEWVKANGRWQLRESTLTLLESSGQQGQTVRRELSVPLRDRQRTEVKQALAAVSHPCFLTNPPAF</sequence>
<proteinExistence type="predicted"/>
<accession>A0ABW1YGN7</accession>
<dbReference type="RefSeq" id="WP_380084251.1">
    <property type="nucleotide sequence ID" value="NZ_JBHSWD010000006.1"/>
</dbReference>
<dbReference type="SUPFAM" id="SSF54427">
    <property type="entry name" value="NTF2-like"/>
    <property type="match status" value="1"/>
</dbReference>
<protein>
    <submittedName>
        <fullName evidence="2">Nuclear transport factor 2 family protein</fullName>
    </submittedName>
</protein>